<dbReference type="EMBL" id="JBIGHV010000006">
    <property type="protein sequence ID" value="MFG6431660.1"/>
    <property type="molecule type" value="Genomic_DNA"/>
</dbReference>
<dbReference type="InterPro" id="IPR018640">
    <property type="entry name" value="DUF2063"/>
</dbReference>
<dbReference type="RefSeq" id="WP_394480892.1">
    <property type="nucleotide sequence ID" value="NZ_JBIGHV010000006.1"/>
</dbReference>
<name>A0ABW7F5A3_9BURK</name>
<dbReference type="Gene3D" id="3.90.930.50">
    <property type="match status" value="1"/>
</dbReference>
<organism evidence="3 4">
    <name type="scientific">Pelomonas parva</name>
    <dbReference type="NCBI Taxonomy" id="3299032"/>
    <lineage>
        <taxon>Bacteria</taxon>
        <taxon>Pseudomonadati</taxon>
        <taxon>Pseudomonadota</taxon>
        <taxon>Betaproteobacteria</taxon>
        <taxon>Burkholderiales</taxon>
        <taxon>Sphaerotilaceae</taxon>
        <taxon>Roseateles</taxon>
    </lineage>
</organism>
<dbReference type="Pfam" id="PF22106">
    <property type="entry name" value="NGO1945_C"/>
    <property type="match status" value="1"/>
</dbReference>
<dbReference type="Gene3D" id="1.10.150.690">
    <property type="entry name" value="DUF2063"/>
    <property type="match status" value="1"/>
</dbReference>
<dbReference type="InterPro" id="IPR044922">
    <property type="entry name" value="DUF2063_N_sf"/>
</dbReference>
<accession>A0ABW7F5A3</accession>
<evidence type="ECO:0000313" key="3">
    <source>
        <dbReference type="EMBL" id="MFG6431660.1"/>
    </source>
</evidence>
<reference evidence="3 4" key="1">
    <citation type="submission" date="2024-08" db="EMBL/GenBank/DDBJ databases">
        <authorList>
            <person name="Lu H."/>
        </authorList>
    </citation>
    <scope>NUCLEOTIDE SEQUENCE [LARGE SCALE GENOMIC DNA]</scope>
    <source>
        <strain evidence="3 4">LYH14W</strain>
    </source>
</reference>
<evidence type="ECO:0000259" key="1">
    <source>
        <dbReference type="Pfam" id="PF09836"/>
    </source>
</evidence>
<feature type="domain" description="NGO1945-like C-terminal" evidence="2">
    <location>
        <begin position="140"/>
        <end position="235"/>
    </location>
</feature>
<evidence type="ECO:0000259" key="2">
    <source>
        <dbReference type="Pfam" id="PF22106"/>
    </source>
</evidence>
<proteinExistence type="predicted"/>
<sequence>MKPFQLTQLAFTDYLRRGDAGTPRGRRQEIYRDSVYKNISQAVADMFPVTKRVIQEPRWDLMMREFISECTLRTPYLHEMGEEFLAYLMHVRKPLATDEPSIVEVAHFEWIQFALYIADAHLPERQDAAAPTENSLWRASPLAVGLTYSYPVHMLDEHGLPTRRDHGPNHLLVYRNRNDDVEVLATDSLSLRMVQLLQAHEGITHLQQYQRLAGELGAHSQDLVLARMQDILASLADREVLFYQ</sequence>
<protein>
    <submittedName>
        <fullName evidence="3">DUF2063 domain-containing protein</fullName>
    </submittedName>
</protein>
<dbReference type="InterPro" id="IPR054098">
    <property type="entry name" value="NGO1945-like_C"/>
</dbReference>
<comment type="caution">
    <text evidence="3">The sequence shown here is derived from an EMBL/GenBank/DDBJ whole genome shotgun (WGS) entry which is preliminary data.</text>
</comment>
<gene>
    <name evidence="3" type="ORF">ACG00Y_17200</name>
</gene>
<keyword evidence="4" id="KW-1185">Reference proteome</keyword>
<dbReference type="Pfam" id="PF09836">
    <property type="entry name" value="DUF2063"/>
    <property type="match status" value="1"/>
</dbReference>
<evidence type="ECO:0000313" key="4">
    <source>
        <dbReference type="Proteomes" id="UP001606210"/>
    </source>
</evidence>
<feature type="domain" description="Putative DNA-binding" evidence="1">
    <location>
        <begin position="7"/>
        <end position="88"/>
    </location>
</feature>
<dbReference type="Proteomes" id="UP001606210">
    <property type="component" value="Unassembled WGS sequence"/>
</dbReference>